<protein>
    <submittedName>
        <fullName evidence="2">Methyltransferase family protein</fullName>
    </submittedName>
</protein>
<proteinExistence type="predicted"/>
<dbReference type="InterPro" id="IPR029063">
    <property type="entry name" value="SAM-dependent_MTases_sf"/>
</dbReference>
<keyword evidence="2" id="KW-0489">Methyltransferase</keyword>
<dbReference type="PANTHER" id="PTHR43591:SF24">
    <property type="entry name" value="2-METHOXY-6-POLYPRENYL-1,4-BENZOQUINOL METHYLASE, MITOCHONDRIAL"/>
    <property type="match status" value="1"/>
</dbReference>
<dbReference type="GO" id="GO:0032259">
    <property type="term" value="P:methylation"/>
    <property type="evidence" value="ECO:0007669"/>
    <property type="project" value="UniProtKB-KW"/>
</dbReference>
<dbReference type="KEGG" id="acad:UA74_12260"/>
<feature type="domain" description="Methyltransferase type 11" evidence="1">
    <location>
        <begin position="45"/>
        <end position="131"/>
    </location>
</feature>
<dbReference type="InterPro" id="IPR013216">
    <property type="entry name" value="Methyltransf_11"/>
</dbReference>
<dbReference type="Gene3D" id="3.40.50.150">
    <property type="entry name" value="Vaccinia Virus protein VP39"/>
    <property type="match status" value="1"/>
</dbReference>
<keyword evidence="2" id="KW-0808">Transferase</keyword>
<dbReference type="PANTHER" id="PTHR43591">
    <property type="entry name" value="METHYLTRANSFERASE"/>
    <property type="match status" value="1"/>
</dbReference>
<name>A0AAC9PS09_9PSEU</name>
<dbReference type="Pfam" id="PF08241">
    <property type="entry name" value="Methyltransf_11"/>
    <property type="match status" value="1"/>
</dbReference>
<keyword evidence="3" id="KW-1185">Reference proteome</keyword>
<organism evidence="2 3">
    <name type="scientific">Actinoalloteichus fjordicus</name>
    <dbReference type="NCBI Taxonomy" id="1612552"/>
    <lineage>
        <taxon>Bacteria</taxon>
        <taxon>Bacillati</taxon>
        <taxon>Actinomycetota</taxon>
        <taxon>Actinomycetes</taxon>
        <taxon>Pseudonocardiales</taxon>
        <taxon>Pseudonocardiaceae</taxon>
        <taxon>Actinoalloteichus</taxon>
    </lineage>
</organism>
<dbReference type="GO" id="GO:0008757">
    <property type="term" value="F:S-adenosylmethionine-dependent methyltransferase activity"/>
    <property type="evidence" value="ECO:0007669"/>
    <property type="project" value="InterPro"/>
</dbReference>
<dbReference type="AlphaFoldDB" id="A0AAC9PS09"/>
<dbReference type="CDD" id="cd02440">
    <property type="entry name" value="AdoMet_MTases"/>
    <property type="match status" value="1"/>
</dbReference>
<evidence type="ECO:0000313" key="2">
    <source>
        <dbReference type="EMBL" id="APU14512.1"/>
    </source>
</evidence>
<dbReference type="Proteomes" id="UP000185511">
    <property type="component" value="Chromosome"/>
</dbReference>
<evidence type="ECO:0000313" key="3">
    <source>
        <dbReference type="Proteomes" id="UP000185511"/>
    </source>
</evidence>
<evidence type="ECO:0000259" key="1">
    <source>
        <dbReference type="Pfam" id="PF08241"/>
    </source>
</evidence>
<reference evidence="3" key="1">
    <citation type="submission" date="2016-06" db="EMBL/GenBank/DDBJ databases">
        <title>Complete genome sequence of Actinoalloteichus fjordicus DSM 46855 (=ADI127-17), type strain of the new species Actinoalloteichus fjordicus.</title>
        <authorList>
            <person name="Ruckert C."/>
            <person name="Nouioui I."/>
            <person name="Willmese J."/>
            <person name="van Wezel G."/>
            <person name="Klenk H.-P."/>
            <person name="Kalinowski J."/>
            <person name="Zotchev S.B."/>
        </authorList>
    </citation>
    <scope>NUCLEOTIDE SEQUENCE [LARGE SCALE GENOMIC DNA]</scope>
    <source>
        <strain evidence="3">ADI127-7</strain>
    </source>
</reference>
<dbReference type="RefSeq" id="WP_075740374.1">
    <property type="nucleotide sequence ID" value="NZ_CP016076.1"/>
</dbReference>
<dbReference type="EMBL" id="CP016076">
    <property type="protein sequence ID" value="APU14512.1"/>
    <property type="molecule type" value="Genomic_DNA"/>
</dbReference>
<dbReference type="SUPFAM" id="SSF53335">
    <property type="entry name" value="S-adenosyl-L-methionine-dependent methyltransferases"/>
    <property type="match status" value="1"/>
</dbReference>
<accession>A0AAC9PS09</accession>
<sequence>MRSVRVVLEDRRIHPVDPLPDLPPETAEEFYGGMAAAWSETGLVLDVGTGSGLVAAELVRRGVPVVTSDVVDRRGPTCPNVPFLLADATALPLRSGSVAGVHIARVLHHVMDWSGAVGEATRVLRPAGVLCLDLGGGRAPDPIEELLDDLRRRAAEVGVLPPAAGNGLNSADQVDEVARRELTRAGDVVVDYAVERTPRAAAQSAVDDPDRWAPGTDLRPLAGLLDDLLADTGLDPDRPLRQARTARYRVYRRPG</sequence>
<gene>
    <name evidence="2" type="ORF">UA74_12260</name>
</gene>